<feature type="compositionally biased region" description="Basic and acidic residues" evidence="1">
    <location>
        <begin position="35"/>
        <end position="64"/>
    </location>
</feature>
<sequence>MLDGAVAGHDIDPPAPSRNMIQRGTVFGEMQGMDRPVEHVDRRDQHDPRRDSGKRSGRDERIERFARKDAAVAALRQPLRQREHEIEAELFGAEREIAIVVERPRRRARQGRRAPATSLDRQEQAKQQRLLQRFRQRTFRKLAGARKDWPANDVARLVHYGHI</sequence>
<protein>
    <submittedName>
        <fullName evidence="2">Uncharacterized protein</fullName>
    </submittedName>
</protein>
<evidence type="ECO:0000256" key="1">
    <source>
        <dbReference type="SAM" id="MobiDB-lite"/>
    </source>
</evidence>
<keyword evidence="3" id="KW-1185">Reference proteome</keyword>
<accession>A0A401U4A2</accession>
<name>A0A401U4A2_CHIPU</name>
<evidence type="ECO:0000313" key="3">
    <source>
        <dbReference type="Proteomes" id="UP000287033"/>
    </source>
</evidence>
<proteinExistence type="predicted"/>
<gene>
    <name evidence="2" type="ORF">chiPu_0033887</name>
</gene>
<feature type="region of interest" description="Disordered" evidence="1">
    <location>
        <begin position="1"/>
        <end position="20"/>
    </location>
</feature>
<reference evidence="2 3" key="1">
    <citation type="journal article" date="2018" name="Nat. Ecol. Evol.">
        <title>Shark genomes provide insights into elasmobranch evolution and the origin of vertebrates.</title>
        <authorList>
            <person name="Hara Y"/>
            <person name="Yamaguchi K"/>
            <person name="Onimaru K"/>
            <person name="Kadota M"/>
            <person name="Koyanagi M"/>
            <person name="Keeley SD"/>
            <person name="Tatsumi K"/>
            <person name="Tanaka K"/>
            <person name="Motone F"/>
            <person name="Kageyama Y"/>
            <person name="Nozu R"/>
            <person name="Adachi N"/>
            <person name="Nishimura O"/>
            <person name="Nakagawa R"/>
            <person name="Tanegashima C"/>
            <person name="Kiyatake I"/>
            <person name="Matsumoto R"/>
            <person name="Murakumo K"/>
            <person name="Nishida K"/>
            <person name="Terakita A"/>
            <person name="Kuratani S"/>
            <person name="Sato K"/>
            <person name="Hyodo S Kuraku.S."/>
        </authorList>
    </citation>
    <scope>NUCLEOTIDE SEQUENCE [LARGE SCALE GENOMIC DNA]</scope>
</reference>
<feature type="region of interest" description="Disordered" evidence="1">
    <location>
        <begin position="105"/>
        <end position="128"/>
    </location>
</feature>
<comment type="caution">
    <text evidence="2">The sequence shown here is derived from an EMBL/GenBank/DDBJ whole genome shotgun (WGS) entry which is preliminary data.</text>
</comment>
<dbReference type="EMBL" id="BEZZ01274915">
    <property type="protein sequence ID" value="GCC49754.1"/>
    <property type="molecule type" value="Genomic_DNA"/>
</dbReference>
<organism evidence="2 3">
    <name type="scientific">Chiloscyllium punctatum</name>
    <name type="common">Brownbanded bambooshark</name>
    <name type="synonym">Hemiscyllium punctatum</name>
    <dbReference type="NCBI Taxonomy" id="137246"/>
    <lineage>
        <taxon>Eukaryota</taxon>
        <taxon>Metazoa</taxon>
        <taxon>Chordata</taxon>
        <taxon>Craniata</taxon>
        <taxon>Vertebrata</taxon>
        <taxon>Chondrichthyes</taxon>
        <taxon>Elasmobranchii</taxon>
        <taxon>Galeomorphii</taxon>
        <taxon>Galeoidea</taxon>
        <taxon>Orectolobiformes</taxon>
        <taxon>Hemiscylliidae</taxon>
        <taxon>Chiloscyllium</taxon>
    </lineage>
</organism>
<evidence type="ECO:0000313" key="2">
    <source>
        <dbReference type="EMBL" id="GCC49754.1"/>
    </source>
</evidence>
<feature type="non-terminal residue" evidence="2">
    <location>
        <position position="163"/>
    </location>
</feature>
<dbReference type="Proteomes" id="UP000287033">
    <property type="component" value="Unassembled WGS sequence"/>
</dbReference>
<dbReference type="AlphaFoldDB" id="A0A401U4A2"/>
<feature type="region of interest" description="Disordered" evidence="1">
    <location>
        <begin position="29"/>
        <end position="64"/>
    </location>
</feature>